<sequence length="344" mass="40804">MGAEQTKPSPIAIDERVMNLFSQLFHFSFPVKDLVDNFTTNEYEWPHFVDELDVLNLTDTIPDYVGASGKIYIKGDRIIKEISIVHPHNLRGVFLESWIQTTLQNDSLYGSHIPQLFAIQRSKSKEMGKLSIFLTMEKIADTIQDVLLEDSISLTTILPYFKQFSEMLEHFEAKYAFRHRDLHINNVLFQDGKIYLIDFGRSSIGDTYFQRGEYIYVENELRFSEYTTALKWDNVYSWSPPLDILTFLTSFRELYYMQMDADCKSFINEFVDDTMYKYMEQKRISGERVYFQTYPYKIQSWDEKIKTHFEKKVSIREFSKEIKYFLHSYLSYEINLNVPAYADI</sequence>
<feature type="domain" description="Protein kinase" evidence="1">
    <location>
        <begin position="57"/>
        <end position="330"/>
    </location>
</feature>
<dbReference type="EMBL" id="MN739580">
    <property type="protein sequence ID" value="QHT14235.1"/>
    <property type="molecule type" value="Genomic_DNA"/>
</dbReference>
<dbReference type="SUPFAM" id="SSF56112">
    <property type="entry name" value="Protein kinase-like (PK-like)"/>
    <property type="match status" value="1"/>
</dbReference>
<name>A0A6C0DF85_9ZZZZ</name>
<evidence type="ECO:0000313" key="2">
    <source>
        <dbReference type="EMBL" id="QHT14235.1"/>
    </source>
</evidence>
<dbReference type="Pfam" id="PF12330">
    <property type="entry name" value="Haspin_kinase"/>
    <property type="match status" value="1"/>
</dbReference>
<dbReference type="PROSITE" id="PS50011">
    <property type="entry name" value="PROTEIN_KINASE_DOM"/>
    <property type="match status" value="1"/>
</dbReference>
<dbReference type="InterPro" id="IPR000719">
    <property type="entry name" value="Prot_kinase_dom"/>
</dbReference>
<evidence type="ECO:0000259" key="1">
    <source>
        <dbReference type="PROSITE" id="PS50011"/>
    </source>
</evidence>
<proteinExistence type="predicted"/>
<protein>
    <recommendedName>
        <fullName evidence="1">Protein kinase domain-containing protein</fullName>
    </recommendedName>
</protein>
<organism evidence="2">
    <name type="scientific">viral metagenome</name>
    <dbReference type="NCBI Taxonomy" id="1070528"/>
    <lineage>
        <taxon>unclassified sequences</taxon>
        <taxon>metagenomes</taxon>
        <taxon>organismal metagenomes</taxon>
    </lineage>
</organism>
<reference evidence="2" key="1">
    <citation type="journal article" date="2020" name="Nature">
        <title>Giant virus diversity and host interactions through global metagenomics.</title>
        <authorList>
            <person name="Schulz F."/>
            <person name="Roux S."/>
            <person name="Paez-Espino D."/>
            <person name="Jungbluth S."/>
            <person name="Walsh D.A."/>
            <person name="Denef V.J."/>
            <person name="McMahon K.D."/>
            <person name="Konstantinidis K.T."/>
            <person name="Eloe-Fadrosh E.A."/>
            <person name="Kyrpides N.C."/>
            <person name="Woyke T."/>
        </authorList>
    </citation>
    <scope>NUCLEOTIDE SEQUENCE</scope>
    <source>
        <strain evidence="2">GVMAG-M-3300023174-137</strain>
    </source>
</reference>
<accession>A0A6C0DF85</accession>
<dbReference type="Gene3D" id="1.10.510.10">
    <property type="entry name" value="Transferase(Phosphotransferase) domain 1"/>
    <property type="match status" value="1"/>
</dbReference>
<dbReference type="GO" id="GO:0005524">
    <property type="term" value="F:ATP binding"/>
    <property type="evidence" value="ECO:0007669"/>
    <property type="project" value="InterPro"/>
</dbReference>
<dbReference type="AlphaFoldDB" id="A0A6C0DF85"/>
<dbReference type="InterPro" id="IPR011009">
    <property type="entry name" value="Kinase-like_dom_sf"/>
</dbReference>
<dbReference type="GO" id="GO:0004672">
    <property type="term" value="F:protein kinase activity"/>
    <property type="evidence" value="ECO:0007669"/>
    <property type="project" value="InterPro"/>
</dbReference>